<name>A0A5K3FGS7_MESCO</name>
<evidence type="ECO:0000313" key="1">
    <source>
        <dbReference type="WBParaSite" id="MCU_008250-RA"/>
    </source>
</evidence>
<dbReference type="WBParaSite" id="MCU_008250-RA">
    <property type="protein sequence ID" value="MCU_008250-RA"/>
    <property type="gene ID" value="MCU_008250"/>
</dbReference>
<organism evidence="1">
    <name type="scientific">Mesocestoides corti</name>
    <name type="common">Flatworm</name>
    <dbReference type="NCBI Taxonomy" id="53468"/>
    <lineage>
        <taxon>Eukaryota</taxon>
        <taxon>Metazoa</taxon>
        <taxon>Spiralia</taxon>
        <taxon>Lophotrochozoa</taxon>
        <taxon>Platyhelminthes</taxon>
        <taxon>Cestoda</taxon>
        <taxon>Eucestoda</taxon>
        <taxon>Cyclophyllidea</taxon>
        <taxon>Mesocestoididae</taxon>
        <taxon>Mesocestoides</taxon>
    </lineage>
</organism>
<protein>
    <submittedName>
        <fullName evidence="1">Uncharacterized protein</fullName>
    </submittedName>
</protein>
<dbReference type="AlphaFoldDB" id="A0A5K3FGS7"/>
<sequence>MTGTGSEMPRNTSTAQSIRVMGTPAQCTAWTTGMVITRWEQFDPVKFTDLPQRVIVVCE</sequence>
<proteinExistence type="predicted"/>
<accession>A0A5K3FGS7</accession>
<reference evidence="1" key="1">
    <citation type="submission" date="2019-11" db="UniProtKB">
        <authorList>
            <consortium name="WormBaseParasite"/>
        </authorList>
    </citation>
    <scope>IDENTIFICATION</scope>
</reference>